<dbReference type="InterPro" id="IPR011055">
    <property type="entry name" value="Dup_hybrid_motif"/>
</dbReference>
<evidence type="ECO:0000259" key="5">
    <source>
        <dbReference type="Pfam" id="PF01551"/>
    </source>
</evidence>
<feature type="region of interest" description="Disordered" evidence="3">
    <location>
        <begin position="235"/>
        <end position="254"/>
    </location>
</feature>
<feature type="coiled-coil region" evidence="2">
    <location>
        <begin position="31"/>
        <end position="86"/>
    </location>
</feature>
<protein>
    <submittedName>
        <fullName evidence="6">Peptidoglycan DD-metalloendopeptidase family protein</fullName>
    </submittedName>
</protein>
<evidence type="ECO:0000313" key="6">
    <source>
        <dbReference type="EMBL" id="UVI35080.1"/>
    </source>
</evidence>
<keyword evidence="7" id="KW-1185">Reference proteome</keyword>
<sequence length="409" mass="44079">MRRRLGLAITAAALAVVLPVTAAVADPRDDKSAVDDRVKELQQEFEGLDEDLARVIAERDAAQEKLPDAEAESKAADDALAEAIEKDEDMAARLTSATNAQKDLKDSIKSGTEEIDKHKTSAARIGRQAYQNSGITSDLAMLLQMAEGTSADGGIGRVDSAVRSQQRTIDKLSEQRALNKNNEERLSGVTEKISDLKDEAAEAVLAKEAAQVDAKKKADSLNDLISAKDDAEKTISDNKDKTEKQLADEKAEQDRLAKKVRDWEKEQEKKGSFVFGDGVLANPAEGYPTTSPFGYRIHPITGAKKLHTGMDFGVPCGTPIRAAGDGIVVTSGWNGGYGNRVVISHGKIKGNSIASTYNHNTKLKVHDGQKVKKSQVISYSGTTGASTGCHLHFEIMENGGYVDPKPFIF</sequence>
<evidence type="ECO:0000256" key="1">
    <source>
        <dbReference type="ARBA" id="ARBA00022729"/>
    </source>
</evidence>
<evidence type="ECO:0000256" key="2">
    <source>
        <dbReference type="SAM" id="Coils"/>
    </source>
</evidence>
<dbReference type="Gene3D" id="2.70.70.10">
    <property type="entry name" value="Glucose Permease (Domain IIA)"/>
    <property type="match status" value="1"/>
</dbReference>
<evidence type="ECO:0000256" key="3">
    <source>
        <dbReference type="SAM" id="MobiDB-lite"/>
    </source>
</evidence>
<dbReference type="RefSeq" id="WP_265417753.1">
    <property type="nucleotide sequence ID" value="NZ_CP093443.1"/>
</dbReference>
<evidence type="ECO:0000313" key="7">
    <source>
        <dbReference type="Proteomes" id="UP001064879"/>
    </source>
</evidence>
<organism evidence="6 7">
    <name type="scientific">Brevibacterium spongiae</name>
    <dbReference type="NCBI Taxonomy" id="2909672"/>
    <lineage>
        <taxon>Bacteria</taxon>
        <taxon>Bacillati</taxon>
        <taxon>Actinomycetota</taxon>
        <taxon>Actinomycetes</taxon>
        <taxon>Micrococcales</taxon>
        <taxon>Brevibacteriaceae</taxon>
        <taxon>Brevibacterium</taxon>
    </lineage>
</organism>
<keyword evidence="2" id="KW-0175">Coiled coil</keyword>
<dbReference type="Proteomes" id="UP001064879">
    <property type="component" value="Chromosome"/>
</dbReference>
<keyword evidence="1 4" id="KW-0732">Signal</keyword>
<feature type="domain" description="M23ase beta-sheet core" evidence="5">
    <location>
        <begin position="306"/>
        <end position="404"/>
    </location>
</feature>
<reference evidence="6" key="1">
    <citation type="submission" date="2022-03" db="EMBL/GenBank/DDBJ databases">
        <title>Brevibacterium spongiae sp. nov., isolated from marine sponge.</title>
        <authorList>
            <person name="Li Z."/>
            <person name="Zhang M."/>
        </authorList>
    </citation>
    <scope>NUCLEOTIDE SEQUENCE</scope>
    <source>
        <strain evidence="6">WHS-Z9</strain>
    </source>
</reference>
<feature type="chain" id="PRO_5045936350" evidence="4">
    <location>
        <begin position="23"/>
        <end position="409"/>
    </location>
</feature>
<dbReference type="PANTHER" id="PTHR21666">
    <property type="entry name" value="PEPTIDASE-RELATED"/>
    <property type="match status" value="1"/>
</dbReference>
<gene>
    <name evidence="6" type="ORF">L1F31_13270</name>
</gene>
<evidence type="ECO:0000256" key="4">
    <source>
        <dbReference type="SAM" id="SignalP"/>
    </source>
</evidence>
<dbReference type="InterPro" id="IPR016047">
    <property type="entry name" value="M23ase_b-sheet_dom"/>
</dbReference>
<dbReference type="CDD" id="cd12797">
    <property type="entry name" value="M23_peptidase"/>
    <property type="match status" value="1"/>
</dbReference>
<accession>A0ABY5SLC4</accession>
<proteinExistence type="predicted"/>
<feature type="signal peptide" evidence="4">
    <location>
        <begin position="1"/>
        <end position="22"/>
    </location>
</feature>
<dbReference type="EMBL" id="CP093443">
    <property type="protein sequence ID" value="UVI35080.1"/>
    <property type="molecule type" value="Genomic_DNA"/>
</dbReference>
<name>A0ABY5SLC4_9MICO</name>
<dbReference type="PANTHER" id="PTHR21666:SF289">
    <property type="entry name" value="L-ALA--D-GLU ENDOPEPTIDASE"/>
    <property type="match status" value="1"/>
</dbReference>
<dbReference type="Pfam" id="PF01551">
    <property type="entry name" value="Peptidase_M23"/>
    <property type="match status" value="1"/>
</dbReference>
<dbReference type="SUPFAM" id="SSF51261">
    <property type="entry name" value="Duplicated hybrid motif"/>
    <property type="match status" value="1"/>
</dbReference>
<dbReference type="InterPro" id="IPR050570">
    <property type="entry name" value="Cell_wall_metabolism_enzyme"/>
</dbReference>